<evidence type="ECO:0000313" key="1">
    <source>
        <dbReference type="EMBL" id="GAA2628063.1"/>
    </source>
</evidence>
<accession>A0ABN3QKW1</accession>
<proteinExistence type="predicted"/>
<sequence>MTTTPPASHPVRDGSFLVAAPPILHGGPDGQGRNRISLTAGPWIPTDQCKLVPHAFTTLWESVVRPYAAGFGYYGTERQQELLDRARSAMHADHAGQAPTSPVVATLVEAGSLEVWVLRRWDRHHDEVTLWPDEDAALKQLAAYARSNWANVACREDVPDQPPADDRDAVRLYYGPKGERGDEDYTIYADEVHKSVPPSGTRLVTKDYQFPSEEDCDRANRSAVFHPVRAEDGLPCIEVGGVLVFLYLDPDEEAVRISIHLDTVDEQLVRPDDTVPLRADCENGVIFDDPHKALPEAGD</sequence>
<dbReference type="Proteomes" id="UP001501509">
    <property type="component" value="Unassembled WGS sequence"/>
</dbReference>
<comment type="caution">
    <text evidence="1">The sequence shown here is derived from an EMBL/GenBank/DDBJ whole genome shotgun (WGS) entry which is preliminary data.</text>
</comment>
<protein>
    <submittedName>
        <fullName evidence="1">Uncharacterized protein</fullName>
    </submittedName>
</protein>
<evidence type="ECO:0000313" key="2">
    <source>
        <dbReference type="Proteomes" id="UP001501509"/>
    </source>
</evidence>
<dbReference type="EMBL" id="BAAATD010000013">
    <property type="protein sequence ID" value="GAA2628063.1"/>
    <property type="molecule type" value="Genomic_DNA"/>
</dbReference>
<name>A0ABN3QKW1_9ACTN</name>
<reference evidence="1 2" key="1">
    <citation type="journal article" date="2019" name="Int. J. Syst. Evol. Microbiol.">
        <title>The Global Catalogue of Microorganisms (GCM) 10K type strain sequencing project: providing services to taxonomists for standard genome sequencing and annotation.</title>
        <authorList>
            <consortium name="The Broad Institute Genomics Platform"/>
            <consortium name="The Broad Institute Genome Sequencing Center for Infectious Disease"/>
            <person name="Wu L."/>
            <person name="Ma J."/>
        </authorList>
    </citation>
    <scope>NUCLEOTIDE SEQUENCE [LARGE SCALE GENOMIC DNA]</scope>
    <source>
        <strain evidence="1 2">JCM 6833</strain>
    </source>
</reference>
<gene>
    <name evidence="1" type="ORF">GCM10010411_76650</name>
</gene>
<dbReference type="RefSeq" id="WP_344547396.1">
    <property type="nucleotide sequence ID" value="NZ_BAAATD010000013.1"/>
</dbReference>
<keyword evidence="2" id="KW-1185">Reference proteome</keyword>
<organism evidence="1 2">
    <name type="scientific">Actinomadura fulvescens</name>
    <dbReference type="NCBI Taxonomy" id="46160"/>
    <lineage>
        <taxon>Bacteria</taxon>
        <taxon>Bacillati</taxon>
        <taxon>Actinomycetota</taxon>
        <taxon>Actinomycetes</taxon>
        <taxon>Streptosporangiales</taxon>
        <taxon>Thermomonosporaceae</taxon>
        <taxon>Actinomadura</taxon>
    </lineage>
</organism>